<keyword evidence="3" id="KW-1185">Reference proteome</keyword>
<name>A0A8T1RIE8_CARIL</name>
<evidence type="ECO:0000313" key="3">
    <source>
        <dbReference type="Proteomes" id="UP000811609"/>
    </source>
</evidence>
<sequence length="142" mass="15592">MGACVSSQEIKTSKSRGKLEGIGRGQRQAQEQADWCNNKQQSKTTKVINMNYGWLHEVKLPMQAKAVTSQNPNCFLCSSDSLYIGKCPTQVPPEEELQPGHIYFLMPLSQAHLPLSLPDLCALAIKVTSALGKNGVDFSSIR</sequence>
<comment type="caution">
    <text evidence="2">The sequence shown here is derived from an EMBL/GenBank/DDBJ whole genome shotgun (WGS) entry which is preliminary data.</text>
</comment>
<reference evidence="2" key="1">
    <citation type="submission" date="2020-12" db="EMBL/GenBank/DDBJ databases">
        <title>WGS assembly of Carya illinoinensis cv. Pawnee.</title>
        <authorList>
            <person name="Platts A."/>
            <person name="Shu S."/>
            <person name="Wright S."/>
            <person name="Barry K."/>
            <person name="Edger P."/>
            <person name="Pires J.C."/>
            <person name="Schmutz J."/>
        </authorList>
    </citation>
    <scope>NUCLEOTIDE SEQUENCE</scope>
    <source>
        <tissue evidence="2">Leaf</tissue>
    </source>
</reference>
<dbReference type="Proteomes" id="UP000811609">
    <property type="component" value="Chromosome 1"/>
</dbReference>
<evidence type="ECO:0000256" key="1">
    <source>
        <dbReference type="SAM" id="MobiDB-lite"/>
    </source>
</evidence>
<dbReference type="InterPro" id="IPR025322">
    <property type="entry name" value="PADRE_dom"/>
</dbReference>
<gene>
    <name evidence="2" type="ORF">CIPAW_01G030100</name>
</gene>
<evidence type="ECO:0000313" key="2">
    <source>
        <dbReference type="EMBL" id="KAG6666409.1"/>
    </source>
</evidence>
<dbReference type="EMBL" id="CM031809">
    <property type="protein sequence ID" value="KAG6666409.1"/>
    <property type="molecule type" value="Genomic_DNA"/>
</dbReference>
<organism evidence="2 3">
    <name type="scientific">Carya illinoinensis</name>
    <name type="common">Pecan</name>
    <dbReference type="NCBI Taxonomy" id="32201"/>
    <lineage>
        <taxon>Eukaryota</taxon>
        <taxon>Viridiplantae</taxon>
        <taxon>Streptophyta</taxon>
        <taxon>Embryophyta</taxon>
        <taxon>Tracheophyta</taxon>
        <taxon>Spermatophyta</taxon>
        <taxon>Magnoliopsida</taxon>
        <taxon>eudicotyledons</taxon>
        <taxon>Gunneridae</taxon>
        <taxon>Pentapetalae</taxon>
        <taxon>rosids</taxon>
        <taxon>fabids</taxon>
        <taxon>Fagales</taxon>
        <taxon>Juglandaceae</taxon>
        <taxon>Carya</taxon>
    </lineage>
</organism>
<feature type="compositionally biased region" description="Polar residues" evidence="1">
    <location>
        <begin position="1"/>
        <end position="10"/>
    </location>
</feature>
<feature type="region of interest" description="Disordered" evidence="1">
    <location>
        <begin position="1"/>
        <end position="37"/>
    </location>
</feature>
<protein>
    <submittedName>
        <fullName evidence="2">Uncharacterized protein</fullName>
    </submittedName>
</protein>
<proteinExistence type="predicted"/>
<dbReference type="AlphaFoldDB" id="A0A8T1RIE8"/>
<feature type="compositionally biased region" description="Polar residues" evidence="1">
    <location>
        <begin position="27"/>
        <end position="37"/>
    </location>
</feature>
<dbReference type="PANTHER" id="PTHR33052">
    <property type="entry name" value="DUF4228 DOMAIN PROTEIN-RELATED"/>
    <property type="match status" value="1"/>
</dbReference>
<dbReference type="Pfam" id="PF14009">
    <property type="entry name" value="PADRE"/>
    <property type="match status" value="1"/>
</dbReference>
<accession>A0A8T1RIE8</accession>